<dbReference type="EMBL" id="FOQO01000013">
    <property type="protein sequence ID" value="SFJ74239.1"/>
    <property type="molecule type" value="Genomic_DNA"/>
</dbReference>
<protein>
    <submittedName>
        <fullName evidence="8">Starch-binding associating with outer membrane</fullName>
    </submittedName>
</protein>
<evidence type="ECO:0000259" key="7">
    <source>
        <dbReference type="Pfam" id="PF14322"/>
    </source>
</evidence>
<dbReference type="GO" id="GO:0009279">
    <property type="term" value="C:cell outer membrane"/>
    <property type="evidence" value="ECO:0007669"/>
    <property type="project" value="UniProtKB-SubCell"/>
</dbReference>
<name>A0A1I3TV84_9SPHI</name>
<dbReference type="InterPro" id="IPR011990">
    <property type="entry name" value="TPR-like_helical_dom_sf"/>
</dbReference>
<keyword evidence="9" id="KW-1185">Reference proteome</keyword>
<accession>A0A1I3TV84</accession>
<feature type="domain" description="SusD-like N-terminal" evidence="7">
    <location>
        <begin position="95"/>
        <end position="213"/>
    </location>
</feature>
<gene>
    <name evidence="8" type="ORF">SAMN05444682_11381</name>
</gene>
<evidence type="ECO:0000313" key="8">
    <source>
        <dbReference type="EMBL" id="SFJ74239.1"/>
    </source>
</evidence>
<evidence type="ECO:0000313" key="9">
    <source>
        <dbReference type="Proteomes" id="UP000198670"/>
    </source>
</evidence>
<evidence type="ECO:0000256" key="4">
    <source>
        <dbReference type="ARBA" id="ARBA00023136"/>
    </source>
</evidence>
<dbReference type="Gene3D" id="1.25.40.390">
    <property type="match status" value="1"/>
</dbReference>
<comment type="similarity">
    <text evidence="2">Belongs to the SusD family.</text>
</comment>
<evidence type="ECO:0000256" key="2">
    <source>
        <dbReference type="ARBA" id="ARBA00006275"/>
    </source>
</evidence>
<dbReference type="Proteomes" id="UP000198670">
    <property type="component" value="Unassembled WGS sequence"/>
</dbReference>
<keyword evidence="4" id="KW-0472">Membrane</keyword>
<dbReference type="InterPro" id="IPR033985">
    <property type="entry name" value="SusD-like_N"/>
</dbReference>
<proteinExistence type="inferred from homology"/>
<dbReference type="Pfam" id="PF07980">
    <property type="entry name" value="SusD_RagB"/>
    <property type="match status" value="1"/>
</dbReference>
<keyword evidence="3" id="KW-0732">Signal</keyword>
<dbReference type="STRING" id="1477437.SAMN05444682_11381"/>
<dbReference type="SUPFAM" id="SSF48452">
    <property type="entry name" value="TPR-like"/>
    <property type="match status" value="1"/>
</dbReference>
<dbReference type="InterPro" id="IPR012944">
    <property type="entry name" value="SusD_RagB_dom"/>
</dbReference>
<evidence type="ECO:0000256" key="1">
    <source>
        <dbReference type="ARBA" id="ARBA00004442"/>
    </source>
</evidence>
<feature type="domain" description="RagB/SusD" evidence="6">
    <location>
        <begin position="302"/>
        <end position="565"/>
    </location>
</feature>
<evidence type="ECO:0000256" key="5">
    <source>
        <dbReference type="ARBA" id="ARBA00023237"/>
    </source>
</evidence>
<comment type="subcellular location">
    <subcellularLocation>
        <location evidence="1">Cell outer membrane</location>
    </subcellularLocation>
</comment>
<evidence type="ECO:0000259" key="6">
    <source>
        <dbReference type="Pfam" id="PF07980"/>
    </source>
</evidence>
<dbReference type="PROSITE" id="PS51257">
    <property type="entry name" value="PROKAR_LIPOPROTEIN"/>
    <property type="match status" value="1"/>
</dbReference>
<dbReference type="AlphaFoldDB" id="A0A1I3TV84"/>
<organism evidence="8 9">
    <name type="scientific">Parapedobacter indicus</name>
    <dbReference type="NCBI Taxonomy" id="1477437"/>
    <lineage>
        <taxon>Bacteria</taxon>
        <taxon>Pseudomonadati</taxon>
        <taxon>Bacteroidota</taxon>
        <taxon>Sphingobacteriia</taxon>
        <taxon>Sphingobacteriales</taxon>
        <taxon>Sphingobacteriaceae</taxon>
        <taxon>Parapedobacter</taxon>
    </lineage>
</organism>
<reference evidence="8 9" key="1">
    <citation type="submission" date="2016-10" db="EMBL/GenBank/DDBJ databases">
        <authorList>
            <person name="de Groot N.N."/>
        </authorList>
    </citation>
    <scope>NUCLEOTIDE SEQUENCE [LARGE SCALE GENOMIC DNA]</scope>
    <source>
        <strain evidence="8 9">RK1</strain>
    </source>
</reference>
<dbReference type="RefSeq" id="WP_090631212.1">
    <property type="nucleotide sequence ID" value="NZ_FOQO01000013.1"/>
</dbReference>
<dbReference type="OrthoDB" id="5694214at2"/>
<keyword evidence="5" id="KW-0998">Cell outer membrane</keyword>
<dbReference type="Pfam" id="PF14322">
    <property type="entry name" value="SusD-like_3"/>
    <property type="match status" value="1"/>
</dbReference>
<sequence>MKTTYIVLFAFFATLLSCEKSEFLNKTPLDAITEVNFWKTSQDLALFLNPFYELFPGWSSHDGGPFWRDNNSDNMVPSVYNTRLGGVRALPQTGGGWAWNNVRNINVFHANYQRVIDNMGGRTADVDQYIGEGFFFRAYIYFDLLQRFGGVPWYDQPLGTADEALYNPREPRNVIADRILADLDQAIQYLKPDAPDFRINKYVALALKSRVALYEGTWQKYHAGTPFGVQNATPETYLQQAVDASLQIMNAGRYQVAGSSVADYVSLFNQSDLGANPEVIFWKRYILGFNAHNGQRFLSIIGGATGVSKSLVDAYLCTDGKPIAVSSSYEGDANLTTEFRNRDPRLDAIVFAPGDPINEDLVFERAPVHLGGEANTTTGYQIQKGALPNKQLQQADFGSTTAAIIFRYAEVLLNYAEAKAELGSLNQDDINKSINLLRRRVQMPDLTMGSITVDPRWDFPALTPLLNEIRRERRVELACEGYRLADLMRWRAHDLFVNKRPKGAKFNASDYPGFSNINLDENGYIDYYQDILPNGYQFKADRDYLDPLPVNELLINENLIQNPGWPNQ</sequence>
<evidence type="ECO:0000256" key="3">
    <source>
        <dbReference type="ARBA" id="ARBA00022729"/>
    </source>
</evidence>